<feature type="transmembrane region" description="Helical" evidence="7">
    <location>
        <begin position="459"/>
        <end position="482"/>
    </location>
</feature>
<evidence type="ECO:0000256" key="2">
    <source>
        <dbReference type="ARBA" id="ARBA00022448"/>
    </source>
</evidence>
<dbReference type="GeneID" id="43587185"/>
<dbReference type="PANTHER" id="PTHR42718:SF9">
    <property type="entry name" value="MAJOR FACILITATOR SUPERFAMILY MULTIDRUG TRANSPORTER MFSC"/>
    <property type="match status" value="1"/>
</dbReference>
<keyword evidence="2" id="KW-0813">Transport</keyword>
<feature type="region of interest" description="Disordered" evidence="6">
    <location>
        <begin position="570"/>
        <end position="601"/>
    </location>
</feature>
<feature type="transmembrane region" description="Helical" evidence="7">
    <location>
        <begin position="286"/>
        <end position="305"/>
    </location>
</feature>
<dbReference type="KEGG" id="ksn:43587185"/>
<dbReference type="PANTHER" id="PTHR42718">
    <property type="entry name" value="MAJOR FACILITATOR SUPERFAMILY MULTIDRUG TRANSPORTER MFSC"/>
    <property type="match status" value="1"/>
</dbReference>
<keyword evidence="3 7" id="KW-0812">Transmembrane</keyword>
<keyword evidence="9" id="KW-1185">Reference proteome</keyword>
<feature type="compositionally biased region" description="Acidic residues" evidence="6">
    <location>
        <begin position="578"/>
        <end position="589"/>
    </location>
</feature>
<dbReference type="EMBL" id="CP144051">
    <property type="protein sequence ID" value="WWD15846.1"/>
    <property type="molecule type" value="Genomic_DNA"/>
</dbReference>
<feature type="transmembrane region" description="Helical" evidence="7">
    <location>
        <begin position="534"/>
        <end position="558"/>
    </location>
</feature>
<evidence type="ECO:0000256" key="7">
    <source>
        <dbReference type="SAM" id="Phobius"/>
    </source>
</evidence>
<dbReference type="SUPFAM" id="SSF103473">
    <property type="entry name" value="MFS general substrate transporter"/>
    <property type="match status" value="2"/>
</dbReference>
<gene>
    <name evidence="8" type="ORF">CI109_100270</name>
</gene>
<dbReference type="PROSITE" id="PS00216">
    <property type="entry name" value="SUGAR_TRANSPORT_1"/>
    <property type="match status" value="1"/>
</dbReference>
<feature type="compositionally biased region" description="Low complexity" evidence="6">
    <location>
        <begin position="44"/>
        <end position="60"/>
    </location>
</feature>
<dbReference type="PROSITE" id="PS50850">
    <property type="entry name" value="MFS"/>
    <property type="match status" value="1"/>
</dbReference>
<feature type="transmembrane region" description="Helical" evidence="7">
    <location>
        <begin position="400"/>
        <end position="421"/>
    </location>
</feature>
<proteinExistence type="predicted"/>
<dbReference type="RefSeq" id="XP_031862873.1">
    <property type="nucleotide sequence ID" value="XM_032003066.1"/>
</dbReference>
<feature type="transmembrane region" description="Helical" evidence="7">
    <location>
        <begin position="95"/>
        <end position="114"/>
    </location>
</feature>
<evidence type="ECO:0000256" key="6">
    <source>
        <dbReference type="SAM" id="MobiDB-lite"/>
    </source>
</evidence>
<feature type="transmembrane region" description="Helical" evidence="7">
    <location>
        <begin position="254"/>
        <end position="274"/>
    </location>
</feature>
<name>A0A5M6C962_9TREE</name>
<accession>A0A5M6C962</accession>
<keyword evidence="5 7" id="KW-0472">Membrane</keyword>
<evidence type="ECO:0000256" key="1">
    <source>
        <dbReference type="ARBA" id="ARBA00004141"/>
    </source>
</evidence>
<feature type="compositionally biased region" description="Polar residues" evidence="6">
    <location>
        <begin position="67"/>
        <end position="77"/>
    </location>
</feature>
<feature type="region of interest" description="Disordered" evidence="6">
    <location>
        <begin position="1"/>
        <end position="85"/>
    </location>
</feature>
<feature type="transmembrane region" description="Helical" evidence="7">
    <location>
        <begin position="193"/>
        <end position="214"/>
    </location>
</feature>
<dbReference type="Proteomes" id="UP000322225">
    <property type="component" value="Chromosome 1"/>
</dbReference>
<evidence type="ECO:0000313" key="9">
    <source>
        <dbReference type="Proteomes" id="UP000322225"/>
    </source>
</evidence>
<feature type="transmembrane region" description="Helical" evidence="7">
    <location>
        <begin position="428"/>
        <end position="447"/>
    </location>
</feature>
<dbReference type="Pfam" id="PF07690">
    <property type="entry name" value="MFS_1"/>
    <property type="match status" value="1"/>
</dbReference>
<evidence type="ECO:0000256" key="3">
    <source>
        <dbReference type="ARBA" id="ARBA00022692"/>
    </source>
</evidence>
<evidence type="ECO:0000256" key="5">
    <source>
        <dbReference type="ARBA" id="ARBA00023136"/>
    </source>
</evidence>
<dbReference type="InterPro" id="IPR036259">
    <property type="entry name" value="MFS_trans_sf"/>
</dbReference>
<feature type="transmembrane region" description="Helical" evidence="7">
    <location>
        <begin position="494"/>
        <end position="514"/>
    </location>
</feature>
<protein>
    <submittedName>
        <fullName evidence="8">Uncharacterized protein</fullName>
    </submittedName>
</protein>
<reference evidence="8" key="1">
    <citation type="submission" date="2017-08" db="EMBL/GenBank/DDBJ databases">
        <authorList>
            <person name="Cuomo C."/>
            <person name="Billmyre B."/>
            <person name="Heitman J."/>
        </authorList>
    </citation>
    <scope>NUCLEOTIDE SEQUENCE</scope>
    <source>
        <strain evidence="8">CBS 12478</strain>
    </source>
</reference>
<sequence length="601" mass="64337">MDDREQQHPASGLEILATGSTNGSPQSSPLPISNTLNEVSGMERISTSRSRRTSSSFSASNADHLGTLSQPTPTPNKLSPIDEPPPPPQFSATRLFFVATIVTFTMAMSAAGQQTLNIALPTIQVELGMRETDLQWLGAAYSLTNGCFLLLSGRLADVYGRKPVFLAGLVFYAVFSLVGGFMKNGVGLIVTRALAGCGAAMSTPSAVGIIAYNFSGRARSTAFASFSAGAPVGGALGLLLGGLFTAYVDDTWRGALFTLAGLAFAVTVAAIFVIPKDLSLTNDKRVDWIGAALVTVGLVLLQFVISDGESAPNGWKTSYIIALIIVGVVFIVTFFFWERHVINNTSQPPLMRLQLFTRAKGRLSAVYFIGFVTWMAFVSLFYHATLYFQQVQNASPVTAMLQFLPTSISGIICNVIVAFLISRVRTQWLVCVGLLATGLANVCLALSDENTRYWGKPFCAMWLAVMGADFLMATGLIFVSALSLPDEQSVAGALFQTLLQLGGSFGLAITSVISDVEQTKALQRGETPTHSLLVGLQASFWLGAAMSFLALIIAMIALRGMGTIGRGVKRSKKKEVVVNEEEEGEGDVEQGEREKRQDVVQ</sequence>
<dbReference type="GO" id="GO:0022857">
    <property type="term" value="F:transmembrane transporter activity"/>
    <property type="evidence" value="ECO:0007669"/>
    <property type="project" value="InterPro"/>
</dbReference>
<keyword evidence="4 7" id="KW-1133">Transmembrane helix</keyword>
<feature type="compositionally biased region" description="Polar residues" evidence="6">
    <location>
        <begin position="18"/>
        <end position="38"/>
    </location>
</feature>
<comment type="subcellular location">
    <subcellularLocation>
        <location evidence="1">Membrane</location>
        <topology evidence="1">Multi-pass membrane protein</topology>
    </subcellularLocation>
</comment>
<dbReference type="AlphaFoldDB" id="A0A5M6C962"/>
<organism evidence="8 9">
    <name type="scientific">Kwoniella shandongensis</name>
    <dbReference type="NCBI Taxonomy" id="1734106"/>
    <lineage>
        <taxon>Eukaryota</taxon>
        <taxon>Fungi</taxon>
        <taxon>Dikarya</taxon>
        <taxon>Basidiomycota</taxon>
        <taxon>Agaricomycotina</taxon>
        <taxon>Tremellomycetes</taxon>
        <taxon>Tremellales</taxon>
        <taxon>Cryptococcaceae</taxon>
        <taxon>Kwoniella</taxon>
    </lineage>
</organism>
<dbReference type="Gene3D" id="1.20.1250.20">
    <property type="entry name" value="MFS general substrate transporter like domains"/>
    <property type="match status" value="2"/>
</dbReference>
<dbReference type="OrthoDB" id="2130629at2759"/>
<reference evidence="8" key="2">
    <citation type="submission" date="2024-01" db="EMBL/GenBank/DDBJ databases">
        <title>Comparative genomics of Cryptococcus and Kwoniella reveals pathogenesis evolution and contrasting modes of karyotype evolution via chromosome fusion or intercentromeric recombination.</title>
        <authorList>
            <person name="Coelho M.A."/>
            <person name="David-Palma M."/>
            <person name="Shea T."/>
            <person name="Bowers K."/>
            <person name="McGinley-Smith S."/>
            <person name="Mohammad A.W."/>
            <person name="Gnirke A."/>
            <person name="Yurkov A.M."/>
            <person name="Nowrousian M."/>
            <person name="Sun S."/>
            <person name="Cuomo C.A."/>
            <person name="Heitman J."/>
        </authorList>
    </citation>
    <scope>NUCLEOTIDE SEQUENCE</scope>
    <source>
        <strain evidence="8">CBS 12478</strain>
    </source>
</reference>
<feature type="compositionally biased region" description="Basic and acidic residues" evidence="6">
    <location>
        <begin position="590"/>
        <end position="601"/>
    </location>
</feature>
<dbReference type="InterPro" id="IPR020846">
    <property type="entry name" value="MFS_dom"/>
</dbReference>
<evidence type="ECO:0000313" key="8">
    <source>
        <dbReference type="EMBL" id="WWD15846.1"/>
    </source>
</evidence>
<feature type="transmembrane region" description="Helical" evidence="7">
    <location>
        <begin position="226"/>
        <end position="248"/>
    </location>
</feature>
<feature type="transmembrane region" description="Helical" evidence="7">
    <location>
        <begin position="134"/>
        <end position="152"/>
    </location>
</feature>
<evidence type="ECO:0000256" key="4">
    <source>
        <dbReference type="ARBA" id="ARBA00022989"/>
    </source>
</evidence>
<dbReference type="GO" id="GO:0016020">
    <property type="term" value="C:membrane"/>
    <property type="evidence" value="ECO:0007669"/>
    <property type="project" value="UniProtKB-SubCell"/>
</dbReference>
<dbReference type="InterPro" id="IPR011701">
    <property type="entry name" value="MFS"/>
</dbReference>
<feature type="transmembrane region" description="Helical" evidence="7">
    <location>
        <begin position="317"/>
        <end position="337"/>
    </location>
</feature>
<dbReference type="InterPro" id="IPR005829">
    <property type="entry name" value="Sugar_transporter_CS"/>
</dbReference>
<feature type="transmembrane region" description="Helical" evidence="7">
    <location>
        <begin position="365"/>
        <end position="388"/>
    </location>
</feature>
<feature type="transmembrane region" description="Helical" evidence="7">
    <location>
        <begin position="164"/>
        <end position="181"/>
    </location>
</feature>